<dbReference type="OrthoDB" id="3804586at2"/>
<evidence type="ECO:0000313" key="2">
    <source>
        <dbReference type="Proteomes" id="UP000242320"/>
    </source>
</evidence>
<dbReference type="InterPro" id="IPR042226">
    <property type="entry name" value="eFR1_2_sf"/>
</dbReference>
<dbReference type="AlphaFoldDB" id="A0A1X2LDT7"/>
<keyword evidence="2" id="KW-1185">Reference proteome</keyword>
<dbReference type="InterPro" id="IPR041202">
    <property type="entry name" value="BaeRF_family10"/>
</dbReference>
<dbReference type="Gene3D" id="3.30.420.60">
    <property type="entry name" value="eRF1 domain 2"/>
    <property type="match status" value="1"/>
</dbReference>
<gene>
    <name evidence="1" type="ORF">B8W69_03070</name>
</gene>
<accession>A0A1X2LDT7</accession>
<comment type="caution">
    <text evidence="1">The sequence shown here is derived from an EMBL/GenBank/DDBJ whole genome shotgun (WGS) entry which is preliminary data.</text>
</comment>
<organism evidence="1 2">
    <name type="scientific">Mycolicibacterium vulneris</name>
    <dbReference type="NCBI Taxonomy" id="547163"/>
    <lineage>
        <taxon>Bacteria</taxon>
        <taxon>Bacillati</taxon>
        <taxon>Actinomycetota</taxon>
        <taxon>Actinomycetes</taxon>
        <taxon>Mycobacteriales</taxon>
        <taxon>Mycobacteriaceae</taxon>
        <taxon>Mycolicibacterium</taxon>
    </lineage>
</organism>
<reference evidence="1 2" key="1">
    <citation type="submission" date="2017-04" db="EMBL/GenBank/DDBJ databases">
        <title>The new phylogeny of genus Mycobacterium.</title>
        <authorList>
            <person name="Tortoli E."/>
            <person name="Trovato A."/>
            <person name="Cirillo D.M."/>
        </authorList>
    </citation>
    <scope>NUCLEOTIDE SEQUENCE [LARGE SCALE GENOMIC DNA]</scope>
    <source>
        <strain evidence="1 2">DSM 45247</strain>
    </source>
</reference>
<dbReference type="RefSeq" id="WP_085288509.1">
    <property type="nucleotide sequence ID" value="NZ_NCXM01000002.1"/>
</dbReference>
<dbReference type="Pfam" id="PF18854">
    <property type="entry name" value="baeRF_family10"/>
    <property type="match status" value="1"/>
</dbReference>
<name>A0A1X2LDT7_9MYCO</name>
<dbReference type="EMBL" id="NCXM01000002">
    <property type="protein sequence ID" value="OSC32085.1"/>
    <property type="molecule type" value="Genomic_DNA"/>
</dbReference>
<evidence type="ECO:0000313" key="1">
    <source>
        <dbReference type="EMBL" id="OSC32085.1"/>
    </source>
</evidence>
<evidence type="ECO:0008006" key="3">
    <source>
        <dbReference type="Google" id="ProtNLM"/>
    </source>
</evidence>
<proteinExistence type="predicted"/>
<dbReference type="Proteomes" id="UP000242320">
    <property type="component" value="Unassembled WGS sequence"/>
</dbReference>
<protein>
    <recommendedName>
        <fullName evidence="3">Peptide chain release factor 1</fullName>
    </recommendedName>
</protein>
<sequence length="371" mass="40890">MITADTVNRILRFHGQGLPVVSLYARVPCQPQGRVVSLRSEVDSQLHVIRPMAKDRSLGHDARMSIRGDIDRIMDVAGQERWPPGAVALFSCSGLGFFEEVILPRQVRERVIVDETAWVRPMLAVLDEYHRCCVAAVDREGARIWELYRDEMQERGTLSLSAKPVRNQDKLEELTKRHFREVITTIDKLYRGGEFELLIVGGHRPELPRFLDLLTHELRGVLAGTFPVDDDARSGFGELKRQAIAVVDRYERAGEERMVAEVVETSAAGGLAVLGLERCLWAGSVSAVDRLLIQDGAIAPGVICDRDHWLALAGDTCPLSGGPVRTAPDVIDELVQVVIDDGGAIKHVSADTALTECVAAASLRFPLPPEP</sequence>